<name>A0A6P4C2B9_ARADU</name>
<feature type="domain" description="Aminotransferase-like plant mobile" evidence="2">
    <location>
        <begin position="64"/>
        <end position="107"/>
    </location>
</feature>
<reference evidence="3" key="1">
    <citation type="journal article" date="2016" name="Nat. Genet.">
        <title>The genome sequences of Arachis duranensis and Arachis ipaensis, the diploid ancestors of cultivated peanut.</title>
        <authorList>
            <person name="Bertioli D.J."/>
            <person name="Cannon S.B."/>
            <person name="Froenicke L."/>
            <person name="Huang G."/>
            <person name="Farmer A.D."/>
            <person name="Cannon E.K."/>
            <person name="Liu X."/>
            <person name="Gao D."/>
            <person name="Clevenger J."/>
            <person name="Dash S."/>
            <person name="Ren L."/>
            <person name="Moretzsohn M.C."/>
            <person name="Shirasawa K."/>
            <person name="Huang W."/>
            <person name="Vidigal B."/>
            <person name="Abernathy B."/>
            <person name="Chu Y."/>
            <person name="Niederhuth C.E."/>
            <person name="Umale P."/>
            <person name="Araujo A.C."/>
            <person name="Kozik A."/>
            <person name="Kim K.D."/>
            <person name="Burow M.D."/>
            <person name="Varshney R.K."/>
            <person name="Wang X."/>
            <person name="Zhang X."/>
            <person name="Barkley N."/>
            <person name="Guimaraes P.M."/>
            <person name="Isobe S."/>
            <person name="Guo B."/>
            <person name="Liao B."/>
            <person name="Stalker H.T."/>
            <person name="Schmitz R.J."/>
            <person name="Scheffler B.E."/>
            <person name="Leal-Bertioli S.C."/>
            <person name="Xun X."/>
            <person name="Jackson S.A."/>
            <person name="Michelmore R."/>
            <person name="Ozias-Akins P."/>
        </authorList>
    </citation>
    <scope>NUCLEOTIDE SEQUENCE [LARGE SCALE GENOMIC DNA]</scope>
    <source>
        <strain evidence="3">cv. V14167</strain>
    </source>
</reference>
<reference evidence="4" key="2">
    <citation type="submission" date="2025-08" db="UniProtKB">
        <authorList>
            <consortium name="RefSeq"/>
        </authorList>
    </citation>
    <scope>IDENTIFICATION</scope>
    <source>
        <tissue evidence="4">Whole plant</tissue>
    </source>
</reference>
<feature type="compositionally biased region" description="Basic residues" evidence="1">
    <location>
        <begin position="12"/>
        <end position="24"/>
    </location>
</feature>
<dbReference type="InterPro" id="IPR044824">
    <property type="entry name" value="MAIN-like"/>
</dbReference>
<dbReference type="GeneID" id="107462268"/>
<dbReference type="Pfam" id="PF10536">
    <property type="entry name" value="PMD"/>
    <property type="match status" value="1"/>
</dbReference>
<dbReference type="InterPro" id="IPR019557">
    <property type="entry name" value="AminoTfrase-like_pln_mobile"/>
</dbReference>
<protein>
    <submittedName>
        <fullName evidence="4">Protein MAIN-LIKE 1-like</fullName>
    </submittedName>
</protein>
<dbReference type="PANTHER" id="PTHR46033:SF8">
    <property type="entry name" value="PROTEIN MAINTENANCE OF MERISTEMS-LIKE"/>
    <property type="match status" value="1"/>
</dbReference>
<feature type="region of interest" description="Disordered" evidence="1">
    <location>
        <begin position="1"/>
        <end position="24"/>
    </location>
</feature>
<dbReference type="Proteomes" id="UP000515211">
    <property type="component" value="Chromosome 8"/>
</dbReference>
<dbReference type="RefSeq" id="XP_015936334.1">
    <property type="nucleotide sequence ID" value="XM_016080848.1"/>
</dbReference>
<dbReference type="GO" id="GO:0010073">
    <property type="term" value="P:meristem maintenance"/>
    <property type="evidence" value="ECO:0007669"/>
    <property type="project" value="InterPro"/>
</dbReference>
<organism evidence="3 4">
    <name type="scientific">Arachis duranensis</name>
    <name type="common">Wild peanut</name>
    <dbReference type="NCBI Taxonomy" id="130453"/>
    <lineage>
        <taxon>Eukaryota</taxon>
        <taxon>Viridiplantae</taxon>
        <taxon>Streptophyta</taxon>
        <taxon>Embryophyta</taxon>
        <taxon>Tracheophyta</taxon>
        <taxon>Spermatophyta</taxon>
        <taxon>Magnoliopsida</taxon>
        <taxon>eudicotyledons</taxon>
        <taxon>Gunneridae</taxon>
        <taxon>Pentapetalae</taxon>
        <taxon>rosids</taxon>
        <taxon>fabids</taxon>
        <taxon>Fabales</taxon>
        <taxon>Fabaceae</taxon>
        <taxon>Papilionoideae</taxon>
        <taxon>50 kb inversion clade</taxon>
        <taxon>dalbergioids sensu lato</taxon>
        <taxon>Dalbergieae</taxon>
        <taxon>Pterocarpus clade</taxon>
        <taxon>Arachis</taxon>
    </lineage>
</organism>
<proteinExistence type="predicted"/>
<evidence type="ECO:0000256" key="1">
    <source>
        <dbReference type="SAM" id="MobiDB-lite"/>
    </source>
</evidence>
<evidence type="ECO:0000313" key="3">
    <source>
        <dbReference type="Proteomes" id="UP000515211"/>
    </source>
</evidence>
<evidence type="ECO:0000259" key="2">
    <source>
        <dbReference type="Pfam" id="PF10536"/>
    </source>
</evidence>
<evidence type="ECO:0000313" key="4">
    <source>
        <dbReference type="RefSeq" id="XP_015936334.1"/>
    </source>
</evidence>
<dbReference type="AlphaFoldDB" id="A0A6P4C2B9"/>
<dbReference type="PANTHER" id="PTHR46033">
    <property type="entry name" value="PROTEIN MAIN-LIKE 2"/>
    <property type="match status" value="1"/>
</dbReference>
<gene>
    <name evidence="4" type="primary">LOC107462268</name>
</gene>
<keyword evidence="3" id="KW-1185">Reference proteome</keyword>
<dbReference type="KEGG" id="adu:107462268"/>
<sequence length="291" mass="34142">MVALESFGGSGRMKKKKKKKKKQPNRNFMVRKLDPLETWNPMVEDALRVTEFYYISRIVMVRGYYPLLSALVERWRPETHTFVLPVREVTVTLEDVAHIFGLTIDGELAWVRRIRNAEPYDTLDSIQRYVRYQIFCLLGLTLFADKSIAYAHAKYLLLLYDFQWIYTYSWGNHVSRIFIRHCAVHYGTIARCLGMRENTVYYARSEIAPSSGQRGVIPHDLQRGYRRPHRYLVCLAVVRTVALLLSFECIEWHPANRVMRQFGYAQPTPELAKVFRAEEHCITLCGMQLHD</sequence>
<accession>A0A6P4C2B9</accession>